<dbReference type="Proteomes" id="UP001055200">
    <property type="component" value="Chromosome"/>
</dbReference>
<evidence type="ECO:0000256" key="1">
    <source>
        <dbReference type="SAM" id="MobiDB-lite"/>
    </source>
</evidence>
<gene>
    <name evidence="2" type="ORF">MIU77_14230</name>
</gene>
<evidence type="ECO:0000313" key="2">
    <source>
        <dbReference type="EMBL" id="ULN52016.1"/>
    </source>
</evidence>
<feature type="compositionally biased region" description="Basic and acidic residues" evidence="1">
    <location>
        <begin position="31"/>
        <end position="81"/>
    </location>
</feature>
<name>A0ABY3U1J6_9MYCO</name>
<protein>
    <submittedName>
        <fullName evidence="2">CsbD family protein</fullName>
    </submittedName>
</protein>
<dbReference type="InterPro" id="IPR036629">
    <property type="entry name" value="YjbJ_sf"/>
</dbReference>
<feature type="region of interest" description="Disordered" evidence="1">
    <location>
        <begin position="1"/>
        <end position="81"/>
    </location>
</feature>
<dbReference type="RefSeq" id="WP_240170296.1">
    <property type="nucleotide sequence ID" value="NZ_CP092365.1"/>
</dbReference>
<organism evidence="2 3">
    <name type="scientific">Mycolicibacillus parakoreensis</name>
    <dbReference type="NCBI Taxonomy" id="1069221"/>
    <lineage>
        <taxon>Bacteria</taxon>
        <taxon>Bacillati</taxon>
        <taxon>Actinomycetota</taxon>
        <taxon>Actinomycetes</taxon>
        <taxon>Mycobacteriales</taxon>
        <taxon>Mycobacteriaceae</taxon>
        <taxon>Mycolicibacillus</taxon>
    </lineage>
</organism>
<evidence type="ECO:0000313" key="3">
    <source>
        <dbReference type="Proteomes" id="UP001055200"/>
    </source>
</evidence>
<dbReference type="EMBL" id="CP092365">
    <property type="protein sequence ID" value="ULN52016.1"/>
    <property type="molecule type" value="Genomic_DNA"/>
</dbReference>
<dbReference type="SUPFAM" id="SSF69047">
    <property type="entry name" value="Hypothetical protein YjbJ"/>
    <property type="match status" value="1"/>
</dbReference>
<sequence length="81" mass="8744">MSDKNAAQDAVKGVVEGAKGKVKEAVGTVTGRDDMIREGHAQQDKAESQRDAAKKEAQAEQARAEAHIDEQRQKADQDPES</sequence>
<accession>A0ABY3U1J6</accession>
<keyword evidence="3" id="KW-1185">Reference proteome</keyword>
<proteinExistence type="predicted"/>
<reference evidence="2" key="1">
    <citation type="submission" date="2022-08" db="EMBL/GenBank/DDBJ databases">
        <title>Complete genome sequence of 14 non-tuberculosis mycobacteria type-strains.</title>
        <authorList>
            <person name="Igarashi Y."/>
            <person name="Osugi A."/>
            <person name="Mitarai S."/>
        </authorList>
    </citation>
    <scope>NUCLEOTIDE SEQUENCE</scope>
    <source>
        <strain evidence="2">DSM 45575</strain>
    </source>
</reference>